<protein>
    <recommendedName>
        <fullName evidence="4">PNPLA domain-containing protein</fullName>
    </recommendedName>
</protein>
<reference evidence="2 3" key="1">
    <citation type="submission" date="2019-05" db="EMBL/GenBank/DDBJ databases">
        <authorList>
            <person name="Zhou X."/>
        </authorList>
    </citation>
    <scope>NUCLEOTIDE SEQUENCE [LARGE SCALE GENOMIC DNA]</scope>
    <source>
        <strain evidence="2 3">DSM 432</strain>
    </source>
</reference>
<feature type="transmembrane region" description="Helical" evidence="1">
    <location>
        <begin position="38"/>
        <end position="60"/>
    </location>
</feature>
<feature type="transmembrane region" description="Helical" evidence="1">
    <location>
        <begin position="277"/>
        <end position="295"/>
    </location>
</feature>
<name>A0A6C1KE42_XANAU</name>
<dbReference type="OrthoDB" id="581211at2"/>
<proteinExistence type="predicted"/>
<dbReference type="Proteomes" id="UP000305131">
    <property type="component" value="Unassembled WGS sequence"/>
</dbReference>
<keyword evidence="1" id="KW-0812">Transmembrane</keyword>
<dbReference type="EMBL" id="VAUP01000028">
    <property type="protein sequence ID" value="TLX42422.1"/>
    <property type="molecule type" value="Genomic_DNA"/>
</dbReference>
<feature type="transmembrane region" description="Helical" evidence="1">
    <location>
        <begin position="302"/>
        <end position="322"/>
    </location>
</feature>
<feature type="transmembrane region" description="Helical" evidence="1">
    <location>
        <begin position="144"/>
        <end position="165"/>
    </location>
</feature>
<dbReference type="GeneID" id="95774226"/>
<evidence type="ECO:0000313" key="2">
    <source>
        <dbReference type="EMBL" id="TLX42422.1"/>
    </source>
</evidence>
<feature type="transmembrane region" description="Helical" evidence="1">
    <location>
        <begin position="185"/>
        <end position="204"/>
    </location>
</feature>
<gene>
    <name evidence="2" type="ORF">FBQ73_12250</name>
</gene>
<sequence>MKIEPVIPEMGLKGRSPAKPDASNLLGRIWGRVLDFGLILWVVRVPLASVVLGLLLMSAVTQAQDVTLDVAMAGAPVGAAAGLSRTMIALLAAVFLLWAMPVHYAARLLMETDQGIADISTRRNAAAAARGGKHDLIFCLMLRLVPRILGALTFVAFAIGARNAIGNLPTLADRPAMAAAHDQLALLSWVMLAGAPLFYAYTLMRGLFTDVGPLKAFDAALARRLAGVFAALGIEARPDDPEAELHATGRLILLAYAVLVIVVLAASPHWLARHLPLAFAVPLIFGGWVPILGYLSSVGRRFHVPILTALFLLGAIGVYVFGDNHAVRTLTAVEPAYRRTAMEPAVQLWMRANGCAEAPATCPRPIIVAAAGGASRAGFFTASVIGHFLDFERHKQGFSFTRADGSKINRAARDDGRFTPAIEQALNGKDIASHIFAISGVSGGSYGAAVVAAALAARTGSAAPCPGKAPDGWFGGTLAGWRDCLESMTAGDYLTATFFGLAFHDQVQLFLSDRAALLEQSWEDNFARHILAAGAKATPDSADRLAKHFLGAPPDPDRWVPFLVLNGTSVETGQRIVTTDLAPTYAATSRCPSGGANAECPLFTHAIDFHGMVRSDLDVRLSTAATNSARFPVISPPGSIYQMDRDVVDRIVDGGYFENFGVESALELAEAMVEIEPRLAPFILVIANDPGSVLTEERTARTSSGVVVPDAPDQAAFTEVTGPVGAIGAVRSGRGRLAVATATHWLDARFGDRCPTNLVQIKVWPEAVKDGHCPVGEATPEKIRDVSMSWWLSKPVQMNLHEQLEATADRCNNGTAVEAVWAALATPSRACIGDSPSR</sequence>
<feature type="transmembrane region" description="Helical" evidence="1">
    <location>
        <begin position="80"/>
        <end position="100"/>
    </location>
</feature>
<evidence type="ECO:0008006" key="4">
    <source>
        <dbReference type="Google" id="ProtNLM"/>
    </source>
</evidence>
<feature type="transmembrane region" description="Helical" evidence="1">
    <location>
        <begin position="251"/>
        <end position="271"/>
    </location>
</feature>
<organism evidence="2 3">
    <name type="scientific">Xanthobacter autotrophicus</name>
    <dbReference type="NCBI Taxonomy" id="280"/>
    <lineage>
        <taxon>Bacteria</taxon>
        <taxon>Pseudomonadati</taxon>
        <taxon>Pseudomonadota</taxon>
        <taxon>Alphaproteobacteria</taxon>
        <taxon>Hyphomicrobiales</taxon>
        <taxon>Xanthobacteraceae</taxon>
        <taxon>Xanthobacter</taxon>
    </lineage>
</organism>
<keyword evidence="1" id="KW-0472">Membrane</keyword>
<accession>A0A6C1KE42</accession>
<dbReference type="RefSeq" id="WP_138399789.1">
    <property type="nucleotide sequence ID" value="NZ_JBAFVI010000008.1"/>
</dbReference>
<evidence type="ECO:0000313" key="3">
    <source>
        <dbReference type="Proteomes" id="UP000305131"/>
    </source>
</evidence>
<evidence type="ECO:0000256" key="1">
    <source>
        <dbReference type="SAM" id="Phobius"/>
    </source>
</evidence>
<comment type="caution">
    <text evidence="2">The sequence shown here is derived from an EMBL/GenBank/DDBJ whole genome shotgun (WGS) entry which is preliminary data.</text>
</comment>
<dbReference type="AlphaFoldDB" id="A0A6C1KE42"/>
<keyword evidence="1" id="KW-1133">Transmembrane helix</keyword>